<accession>A0A259U285</accession>
<dbReference type="InParanoid" id="A0A259U285"/>
<proteinExistence type="predicted"/>
<gene>
    <name evidence="2" type="ORF">BSZ36_14835</name>
</gene>
<organism evidence="2 3">
    <name type="scientific">Rubricoccus marinus</name>
    <dbReference type="NCBI Taxonomy" id="716817"/>
    <lineage>
        <taxon>Bacteria</taxon>
        <taxon>Pseudomonadati</taxon>
        <taxon>Rhodothermota</taxon>
        <taxon>Rhodothermia</taxon>
        <taxon>Rhodothermales</taxon>
        <taxon>Rubricoccaceae</taxon>
        <taxon>Rubricoccus</taxon>
    </lineage>
</organism>
<comment type="caution">
    <text evidence="2">The sequence shown here is derived from an EMBL/GenBank/DDBJ whole genome shotgun (WGS) entry which is preliminary data.</text>
</comment>
<evidence type="ECO:0000313" key="2">
    <source>
        <dbReference type="EMBL" id="OZC04145.1"/>
    </source>
</evidence>
<protein>
    <recommendedName>
        <fullName evidence="4">DUF5723 domain-containing protein</fullName>
    </recommendedName>
</protein>
<dbReference type="Proteomes" id="UP000216446">
    <property type="component" value="Unassembled WGS sequence"/>
</dbReference>
<reference evidence="2 3" key="1">
    <citation type="submission" date="2016-11" db="EMBL/GenBank/DDBJ databases">
        <title>Study of marine rhodopsin-containing bacteria.</title>
        <authorList>
            <person name="Yoshizawa S."/>
            <person name="Kumagai Y."/>
            <person name="Kogure K."/>
        </authorList>
    </citation>
    <scope>NUCLEOTIDE SEQUENCE [LARGE SCALE GENOMIC DNA]</scope>
    <source>
        <strain evidence="2 3">SG-29</strain>
    </source>
</reference>
<keyword evidence="1" id="KW-0732">Signal</keyword>
<keyword evidence="3" id="KW-1185">Reference proteome</keyword>
<feature type="signal peptide" evidence="1">
    <location>
        <begin position="1"/>
        <end position="19"/>
    </location>
</feature>
<evidence type="ECO:0008006" key="4">
    <source>
        <dbReference type="Google" id="ProtNLM"/>
    </source>
</evidence>
<evidence type="ECO:0000313" key="3">
    <source>
        <dbReference type="Proteomes" id="UP000216446"/>
    </source>
</evidence>
<sequence length="373" mass="39299">MSRFLLALLLALPLAPAAAQQTAVSAFQNLLVSPIGVGVGGATAFAPTESPYAVRFNPALLADAGARPGLRFSAGLAPDAFGDQDQLIGSSALSIGMGTSVAGYPLHVGLGGGYSELNVDGVQQNGPLGIPLDPYDTEQRSYGGGLGIGWDGPIHVRIGGSSFYRESRETPRIISDRSALGRDRVTTLDLGTAITYDVLGGPDEAGEAAISLRITGGYARRNIVLQEDYFTRDDTFPSAPAPPPEAGVFGGSAAVAFTQQFGRRFRFRVARADVRAEMEKADQQDATRIGASLTLFETLVLRAGQMQRDMQEDVTSAGIGVQLDGLVRAIGAATNNPRLLSFGDRLTLRGDVARYDLGEAGETDYVGFTLGWR</sequence>
<dbReference type="RefSeq" id="WP_094550293.1">
    <property type="nucleotide sequence ID" value="NZ_MQWB01000001.1"/>
</dbReference>
<feature type="chain" id="PRO_5012559720" description="DUF5723 domain-containing protein" evidence="1">
    <location>
        <begin position="20"/>
        <end position="373"/>
    </location>
</feature>
<evidence type="ECO:0000256" key="1">
    <source>
        <dbReference type="SAM" id="SignalP"/>
    </source>
</evidence>
<name>A0A259U285_9BACT</name>
<dbReference type="EMBL" id="MQWB01000001">
    <property type="protein sequence ID" value="OZC04145.1"/>
    <property type="molecule type" value="Genomic_DNA"/>
</dbReference>
<dbReference type="AlphaFoldDB" id="A0A259U285"/>